<comment type="caution">
    <text evidence="1">The sequence shown here is derived from an EMBL/GenBank/DDBJ whole genome shotgun (WGS) entry which is preliminary data.</text>
</comment>
<evidence type="ECO:0000313" key="1">
    <source>
        <dbReference type="EMBL" id="KAI7753355.1"/>
    </source>
</evidence>
<sequence>WFLLPFGSSNDDAEPVQLRPDEKIHVSDLRIFVVNEMGFGLMVEASSKSQLPLFLQMYFKKWRWFDEDEKKSLCFQSFRCFDTFWASWATKRKDGYKLDNQMKQYSNREKCQPKQKIKTLQTHQLRYYSKQKMITNQDSGGILPPITTVFTNNLHHQPPSSTTTPHHLPGFITLPLPTQSSPKTTTQESELAADIDRAIHNIPDAVATATRPTTVNNPISRTVSDTTYKKRPTRRHPLRRTVSDTVTLPPIKKRKRKICSSLSSRNNNLECLDREDSPQTKRLKKMEAMVTERQQRCQNLRGESDVVQAGDDNPSQSQAIVEPVKGGEECVGFKQLDEGEEECIRFKRLDDGALRVKMRCSCRKHFEILHNQIGCFYRLI</sequence>
<accession>A0AAD5GSG7</accession>
<keyword evidence="2" id="KW-1185">Reference proteome</keyword>
<name>A0AAD5GSG7_AMBAR</name>
<dbReference type="EMBL" id="JAMZMK010005459">
    <property type="protein sequence ID" value="KAI7753355.1"/>
    <property type="molecule type" value="Genomic_DNA"/>
</dbReference>
<proteinExistence type="predicted"/>
<evidence type="ECO:0000313" key="2">
    <source>
        <dbReference type="Proteomes" id="UP001206925"/>
    </source>
</evidence>
<dbReference type="AlphaFoldDB" id="A0AAD5GSG7"/>
<organism evidence="1 2">
    <name type="scientific">Ambrosia artemisiifolia</name>
    <name type="common">Common ragweed</name>
    <dbReference type="NCBI Taxonomy" id="4212"/>
    <lineage>
        <taxon>Eukaryota</taxon>
        <taxon>Viridiplantae</taxon>
        <taxon>Streptophyta</taxon>
        <taxon>Embryophyta</taxon>
        <taxon>Tracheophyta</taxon>
        <taxon>Spermatophyta</taxon>
        <taxon>Magnoliopsida</taxon>
        <taxon>eudicotyledons</taxon>
        <taxon>Gunneridae</taxon>
        <taxon>Pentapetalae</taxon>
        <taxon>asterids</taxon>
        <taxon>campanulids</taxon>
        <taxon>Asterales</taxon>
        <taxon>Asteraceae</taxon>
        <taxon>Asteroideae</taxon>
        <taxon>Heliantheae alliance</taxon>
        <taxon>Heliantheae</taxon>
        <taxon>Ambrosia</taxon>
    </lineage>
</organism>
<dbReference type="Proteomes" id="UP001206925">
    <property type="component" value="Unassembled WGS sequence"/>
</dbReference>
<feature type="non-terminal residue" evidence="1">
    <location>
        <position position="380"/>
    </location>
</feature>
<reference evidence="1" key="1">
    <citation type="submission" date="2022-06" db="EMBL/GenBank/DDBJ databases">
        <title>Uncovering the hologenomic basis of an extraordinary plant invasion.</title>
        <authorList>
            <person name="Bieker V.C."/>
            <person name="Martin M.D."/>
            <person name="Gilbert T."/>
            <person name="Hodgins K."/>
            <person name="Battlay P."/>
            <person name="Petersen B."/>
            <person name="Wilson J."/>
        </authorList>
    </citation>
    <scope>NUCLEOTIDE SEQUENCE</scope>
    <source>
        <strain evidence="1">AA19_3_7</strain>
        <tissue evidence="1">Leaf</tissue>
    </source>
</reference>
<protein>
    <submittedName>
        <fullName evidence="1">Uncharacterized protein</fullName>
    </submittedName>
</protein>
<gene>
    <name evidence="1" type="ORF">M8C21_018436</name>
</gene>